<comment type="caution">
    <text evidence="2">The sequence shown here is derived from an EMBL/GenBank/DDBJ whole genome shotgun (WGS) entry which is preliminary data.</text>
</comment>
<evidence type="ECO:0000313" key="2">
    <source>
        <dbReference type="EMBL" id="MBK7416314.1"/>
    </source>
</evidence>
<accession>A0A935MU41</accession>
<protein>
    <submittedName>
        <fullName evidence="2">DUF4102 domain-containing protein</fullName>
    </submittedName>
</protein>
<gene>
    <name evidence="2" type="ORF">IPJ38_15630</name>
</gene>
<sequence>MATLTDRVIQASKATSKDLWLSDGGARGAGRLYLRVQPSGRRSFYYRCAGPVGDRQSIPLGEYIQKGGRAGLTLTEAETKPADWLVVPIRVSKT</sequence>
<dbReference type="Gene3D" id="3.30.160.390">
    <property type="entry name" value="Integrase, DNA-binding domain"/>
    <property type="match status" value="1"/>
</dbReference>
<evidence type="ECO:0000313" key="3">
    <source>
        <dbReference type="Proteomes" id="UP000739411"/>
    </source>
</evidence>
<organism evidence="2 3">
    <name type="scientific">Candidatus Dechloromonas phosphorivorans</name>
    <dbReference type="NCBI Taxonomy" id="2899244"/>
    <lineage>
        <taxon>Bacteria</taxon>
        <taxon>Pseudomonadati</taxon>
        <taxon>Pseudomonadota</taxon>
        <taxon>Betaproteobacteria</taxon>
        <taxon>Rhodocyclales</taxon>
        <taxon>Azonexaceae</taxon>
        <taxon>Dechloromonas</taxon>
    </lineage>
</organism>
<dbReference type="InterPro" id="IPR025166">
    <property type="entry name" value="Integrase_DNA_bind_dom"/>
</dbReference>
<dbReference type="EMBL" id="JADJMS010000038">
    <property type="protein sequence ID" value="MBK7416314.1"/>
    <property type="molecule type" value="Genomic_DNA"/>
</dbReference>
<evidence type="ECO:0000259" key="1">
    <source>
        <dbReference type="Pfam" id="PF13356"/>
    </source>
</evidence>
<dbReference type="InterPro" id="IPR038488">
    <property type="entry name" value="Integrase_DNA-bd_sf"/>
</dbReference>
<dbReference type="AlphaFoldDB" id="A0A935MU41"/>
<proteinExistence type="predicted"/>
<reference evidence="2 3" key="1">
    <citation type="submission" date="2020-10" db="EMBL/GenBank/DDBJ databases">
        <title>Connecting structure to function with the recovery of over 1000 high-quality activated sludge metagenome-assembled genomes encoding full-length rRNA genes using long-read sequencing.</title>
        <authorList>
            <person name="Singleton C.M."/>
            <person name="Petriglieri F."/>
            <person name="Kristensen J.M."/>
            <person name="Kirkegaard R.H."/>
            <person name="Michaelsen T.Y."/>
            <person name="Andersen M.H."/>
            <person name="Karst S.M."/>
            <person name="Dueholm M.S."/>
            <person name="Nielsen P.H."/>
            <person name="Albertsen M."/>
        </authorList>
    </citation>
    <scope>NUCLEOTIDE SEQUENCE [LARGE SCALE GENOMIC DNA]</scope>
    <source>
        <strain evidence="2">EsbW_18-Q3-R4-48_BATAC.463</strain>
    </source>
</reference>
<dbReference type="Proteomes" id="UP000739411">
    <property type="component" value="Unassembled WGS sequence"/>
</dbReference>
<name>A0A935MU41_9RHOO</name>
<dbReference type="Pfam" id="PF13356">
    <property type="entry name" value="Arm-DNA-bind_3"/>
    <property type="match status" value="1"/>
</dbReference>
<feature type="domain" description="Integrase DNA-binding" evidence="1">
    <location>
        <begin position="4"/>
        <end position="80"/>
    </location>
</feature>